<sequence>MKITPGKGRLQHITGIHGTIGFTGTYHGMELIHKQDNLPLLLGNFFQHAFQALFKFSPIFCAGNQSAHIQRQQPFSFQPFRHFPINDALCQSLNDSGFTHPWLTNQHRVIFRSSLQNLYGTTNFIVSPNNRIQFSLLSPFSHIKRIL</sequence>
<dbReference type="AlphaFoldDB" id="A0A2H9TB75"/>
<organism evidence="1">
    <name type="scientific">invertebrate metagenome</name>
    <dbReference type="NCBI Taxonomy" id="1711999"/>
    <lineage>
        <taxon>unclassified sequences</taxon>
        <taxon>metagenomes</taxon>
        <taxon>organismal metagenomes</taxon>
    </lineage>
</organism>
<evidence type="ECO:0000313" key="1">
    <source>
        <dbReference type="EMBL" id="PJE80378.1"/>
    </source>
</evidence>
<accession>A0A2H9TB75</accession>
<gene>
    <name evidence="1" type="ORF">CI610_00661</name>
</gene>
<name>A0A2H9TB75_9ZZZZ</name>
<dbReference type="AntiFam" id="ANF00007">
    <property type="entry name" value="Shadow ORF (opposite clpB)"/>
</dbReference>
<protein>
    <submittedName>
        <fullName evidence="1">Uncharacterized protein</fullName>
    </submittedName>
</protein>
<proteinExistence type="predicted"/>
<comment type="caution">
    <text evidence="1">The sequence shown here is derived from an EMBL/GenBank/DDBJ whole genome shotgun (WGS) entry which is preliminary data.</text>
</comment>
<dbReference type="EMBL" id="NSIT01000020">
    <property type="protein sequence ID" value="PJE80378.1"/>
    <property type="molecule type" value="Genomic_DNA"/>
</dbReference>
<reference evidence="1" key="1">
    <citation type="journal article" date="2017" name="Appl. Environ. Microbiol.">
        <title>Molecular characterization of an Endozoicomonas-like organism causing infection in king scallop Pecten maximus L.</title>
        <authorList>
            <person name="Cano I."/>
            <person name="van Aerle R."/>
            <person name="Ross S."/>
            <person name="Verner-Jeffreys D.W."/>
            <person name="Paley R.K."/>
            <person name="Rimmer G."/>
            <person name="Ryder D."/>
            <person name="Hooper P."/>
            <person name="Stone D."/>
            <person name="Feist S.W."/>
        </authorList>
    </citation>
    <scope>NUCLEOTIDE SEQUENCE</scope>
</reference>